<dbReference type="InterPro" id="IPR011701">
    <property type="entry name" value="MFS"/>
</dbReference>
<evidence type="ECO:0000256" key="2">
    <source>
        <dbReference type="ARBA" id="ARBA00022692"/>
    </source>
</evidence>
<name>A0A1C3JIZ9_9VIBR</name>
<evidence type="ECO:0000256" key="3">
    <source>
        <dbReference type="ARBA" id="ARBA00022989"/>
    </source>
</evidence>
<accession>A0A1C3JIZ9</accession>
<dbReference type="EMBL" id="FLQZ01000096">
    <property type="protein sequence ID" value="SBT14928.1"/>
    <property type="molecule type" value="Genomic_DNA"/>
</dbReference>
<comment type="subcellular location">
    <subcellularLocation>
        <location evidence="1">Membrane</location>
        <topology evidence="1">Multi-pass membrane protein</topology>
    </subcellularLocation>
</comment>
<feature type="transmembrane region" description="Helical" evidence="5">
    <location>
        <begin position="175"/>
        <end position="196"/>
    </location>
</feature>
<dbReference type="RefSeq" id="WP_065677314.1">
    <property type="nucleotide sequence ID" value="NZ_AP025464.1"/>
</dbReference>
<dbReference type="PRINTS" id="PR01036">
    <property type="entry name" value="TCRTETB"/>
</dbReference>
<dbReference type="AlphaFoldDB" id="A0A1C3JIZ9"/>
<dbReference type="GO" id="GO:0022857">
    <property type="term" value="F:transmembrane transporter activity"/>
    <property type="evidence" value="ECO:0007669"/>
    <property type="project" value="InterPro"/>
</dbReference>
<feature type="transmembrane region" description="Helical" evidence="5">
    <location>
        <begin position="208"/>
        <end position="230"/>
    </location>
</feature>
<dbReference type="PANTHER" id="PTHR42718:SF39">
    <property type="entry name" value="ACTINORHODIN TRANSPORTER-RELATED"/>
    <property type="match status" value="1"/>
</dbReference>
<proteinExistence type="predicted"/>
<keyword evidence="2 5" id="KW-0812">Transmembrane</keyword>
<feature type="transmembrane region" description="Helical" evidence="5">
    <location>
        <begin position="510"/>
        <end position="528"/>
    </location>
</feature>
<sequence>MTVSASTLPTPEEKSGLAKWFPLIVLLAAQFSTMADNSGLAISTEALIALHGASMPQIQMANAMYPLIAGAGMIAGGLIGLIIGWKRQMVIGAGMLAVGSFAAAFAPNMEVLNYGARVGSGLGACLLIPAVLANVAGIYKGKDQAIAFSAIAALVGLASAVTPLLFGFILDVASFQVAFCGLGIYCLFVMFGSMKLPTLESSPFKGKLDTLGIVLAGIGLLCFVTGLLKISEWGLIKPLTDFSILGISPAIPTVLVGAALLKILMVWERRFEEQGGTPLLPSSYVKNPQVVVGLVLCATIFLLFGATGFINVSYMQLVAGMSAFSSGIALCAFALGMMIGSLGAPAKLSHLTCQRICQLGFVIAATGTALMFLGFTADGITFWQYISLTIFGTGAGLLASQASIVVTSALSEREAQQSGGIQATSRNVGQAFGVAILGSVMLFSLTGAIKSNVAEHEALSAQTKQIIIEQPSLPFVSNAMAIDLMENLIADKEEQRIVIEVMAESRLQSVRYALFTLIGLMLGGLALCSKLPQRSLMKSEE</sequence>
<dbReference type="InterPro" id="IPR020846">
    <property type="entry name" value="MFS_dom"/>
</dbReference>
<feature type="domain" description="Major facilitator superfamily (MFS) profile" evidence="6">
    <location>
        <begin position="22"/>
        <end position="495"/>
    </location>
</feature>
<evidence type="ECO:0000256" key="4">
    <source>
        <dbReference type="ARBA" id="ARBA00023136"/>
    </source>
</evidence>
<gene>
    <name evidence="7" type="primary">qacA_1</name>
    <name evidence="7" type="ORF">VCE7224_03705</name>
</gene>
<feature type="transmembrane region" description="Helical" evidence="5">
    <location>
        <begin position="118"/>
        <end position="139"/>
    </location>
</feature>
<feature type="transmembrane region" description="Helical" evidence="5">
    <location>
        <begin position="90"/>
        <end position="106"/>
    </location>
</feature>
<dbReference type="Gene3D" id="1.20.1250.20">
    <property type="entry name" value="MFS general substrate transporter like domains"/>
    <property type="match status" value="2"/>
</dbReference>
<feature type="transmembrane region" description="Helical" evidence="5">
    <location>
        <begin position="63"/>
        <end position="83"/>
    </location>
</feature>
<reference evidence="8" key="1">
    <citation type="submission" date="2016-06" db="EMBL/GenBank/DDBJ databases">
        <authorList>
            <person name="Rodrigo-Torres L."/>
            <person name="Arahal D.R."/>
        </authorList>
    </citation>
    <scope>NUCLEOTIDE SEQUENCE [LARGE SCALE GENOMIC DNA]</scope>
    <source>
        <strain evidence="8">CECT 7224</strain>
    </source>
</reference>
<dbReference type="GO" id="GO:0016020">
    <property type="term" value="C:membrane"/>
    <property type="evidence" value="ECO:0007669"/>
    <property type="project" value="UniProtKB-SubCell"/>
</dbReference>
<dbReference type="Proteomes" id="UP000092819">
    <property type="component" value="Unassembled WGS sequence"/>
</dbReference>
<keyword evidence="4 5" id="KW-0472">Membrane</keyword>
<dbReference type="PANTHER" id="PTHR42718">
    <property type="entry name" value="MAJOR FACILITATOR SUPERFAMILY MULTIDRUG TRANSPORTER MFSC"/>
    <property type="match status" value="1"/>
</dbReference>
<dbReference type="PROSITE" id="PS50850">
    <property type="entry name" value="MFS"/>
    <property type="match status" value="1"/>
</dbReference>
<feature type="transmembrane region" description="Helical" evidence="5">
    <location>
        <begin position="431"/>
        <end position="449"/>
    </location>
</feature>
<keyword evidence="3 5" id="KW-1133">Transmembrane helix</keyword>
<protein>
    <submittedName>
        <fullName evidence="7">Antiseptic resistance protein</fullName>
    </submittedName>
</protein>
<dbReference type="InterPro" id="IPR036259">
    <property type="entry name" value="MFS_trans_sf"/>
</dbReference>
<evidence type="ECO:0000313" key="7">
    <source>
        <dbReference type="EMBL" id="SBT14928.1"/>
    </source>
</evidence>
<evidence type="ECO:0000259" key="6">
    <source>
        <dbReference type="PROSITE" id="PS50850"/>
    </source>
</evidence>
<dbReference type="Pfam" id="PF07690">
    <property type="entry name" value="MFS_1"/>
    <property type="match status" value="1"/>
</dbReference>
<feature type="transmembrane region" description="Helical" evidence="5">
    <location>
        <begin position="146"/>
        <end position="169"/>
    </location>
</feature>
<feature type="transmembrane region" description="Helical" evidence="5">
    <location>
        <begin position="356"/>
        <end position="376"/>
    </location>
</feature>
<evidence type="ECO:0000256" key="1">
    <source>
        <dbReference type="ARBA" id="ARBA00004141"/>
    </source>
</evidence>
<feature type="transmembrane region" description="Helical" evidence="5">
    <location>
        <begin position="382"/>
        <end position="410"/>
    </location>
</feature>
<feature type="transmembrane region" description="Helical" evidence="5">
    <location>
        <begin position="242"/>
        <end position="261"/>
    </location>
</feature>
<evidence type="ECO:0000313" key="8">
    <source>
        <dbReference type="Proteomes" id="UP000092819"/>
    </source>
</evidence>
<evidence type="ECO:0000256" key="5">
    <source>
        <dbReference type="SAM" id="Phobius"/>
    </source>
</evidence>
<feature type="transmembrane region" description="Helical" evidence="5">
    <location>
        <begin position="290"/>
        <end position="310"/>
    </location>
</feature>
<dbReference type="SUPFAM" id="SSF103473">
    <property type="entry name" value="MFS general substrate transporter"/>
    <property type="match status" value="1"/>
</dbReference>
<organism evidence="7 8">
    <name type="scientific">Vibrio celticus</name>
    <dbReference type="NCBI Taxonomy" id="446372"/>
    <lineage>
        <taxon>Bacteria</taxon>
        <taxon>Pseudomonadati</taxon>
        <taxon>Pseudomonadota</taxon>
        <taxon>Gammaproteobacteria</taxon>
        <taxon>Vibrionales</taxon>
        <taxon>Vibrionaceae</taxon>
        <taxon>Vibrio</taxon>
    </lineage>
</organism>
<keyword evidence="8" id="KW-1185">Reference proteome</keyword>
<feature type="transmembrane region" description="Helical" evidence="5">
    <location>
        <begin position="322"/>
        <end position="344"/>
    </location>
</feature>